<dbReference type="RefSeq" id="WP_078735490.1">
    <property type="nucleotide sequence ID" value="NZ_FUWL01000003.1"/>
</dbReference>
<evidence type="ECO:0008006" key="3">
    <source>
        <dbReference type="Google" id="ProtNLM"/>
    </source>
</evidence>
<dbReference type="EMBL" id="FUWL01000003">
    <property type="protein sequence ID" value="SJZ32309.1"/>
    <property type="molecule type" value="Genomic_DNA"/>
</dbReference>
<name>A0A1T4JQB0_PORCN</name>
<evidence type="ECO:0000313" key="2">
    <source>
        <dbReference type="Proteomes" id="UP000189956"/>
    </source>
</evidence>
<dbReference type="Proteomes" id="UP000189956">
    <property type="component" value="Unassembled WGS sequence"/>
</dbReference>
<dbReference type="InterPro" id="IPR043741">
    <property type="entry name" value="DUF5686"/>
</dbReference>
<evidence type="ECO:0000313" key="1">
    <source>
        <dbReference type="EMBL" id="SJZ32309.1"/>
    </source>
</evidence>
<organism evidence="1 2">
    <name type="scientific">Porphyromonas cangingivalis</name>
    <dbReference type="NCBI Taxonomy" id="36874"/>
    <lineage>
        <taxon>Bacteria</taxon>
        <taxon>Pseudomonadati</taxon>
        <taxon>Bacteroidota</taxon>
        <taxon>Bacteroidia</taxon>
        <taxon>Bacteroidales</taxon>
        <taxon>Porphyromonadaceae</taxon>
        <taxon>Porphyromonas</taxon>
    </lineage>
</organism>
<proteinExistence type="predicted"/>
<accession>A0A1T4JQB0</accession>
<protein>
    <recommendedName>
        <fullName evidence="3">CarboxypepD_reg-like domain-containing protein</fullName>
    </recommendedName>
</protein>
<dbReference type="AlphaFoldDB" id="A0A1T4JQB0"/>
<reference evidence="1 2" key="1">
    <citation type="submission" date="2017-02" db="EMBL/GenBank/DDBJ databases">
        <authorList>
            <person name="Peterson S.W."/>
        </authorList>
    </citation>
    <scope>NUCLEOTIDE SEQUENCE [LARGE SCALE GENOMIC DNA]</scope>
    <source>
        <strain evidence="1 2">ATCC 700135</strain>
    </source>
</reference>
<sequence length="861" mass="99185">MVPWRYVVWLVVGLCTLSVMSMDIHAQVSHIVKVTDALNHKPIHGVSAVSYLPTKQQHTTLLSGAFRLKISQEVISSGKAISINLVHSDYHPITHTYIPRDLAGDTVRIEMMPIGQLANEVLVERARSVYQAQGNPALLLLDTLIQARASKRDEYTYRVYDKLNLAIANFDLNNKLLNRLFPFFRNYVTTSKLNGKWVLPLSLRETVYDIGHNPDDDRVREIIRYRNRTGVDQNIDDGTMTQSLEEIFPRIDIFKDDIKLLDNRFVSPLSSTAPRFYKYYLTDTIITRGRVTQVIQYYPYNPRTFCFRGQLYLTMSDGELQVLRCEMEVPKTINLNFVGALKITQDFKESDNGRWVVDKEEMNINLTLFKKALALYAEHTRKYDKYNFETPDTLLTRSPIPIRNLSDAPEAARYGVELTSQPLLASDDGAKGFLEEVRRVPFYKIALDAAEMISRGYIRTSYSPYKYYGGSKFDIGPIPTFYSKNDIEGVRLRFGGRSTGYLSPRLFISGYGAYGFGDKQWKYNGEVTYSFKDKRYFLDEFPRHDLSLMHEYDLHTPGQIYNDNDKDNILRNLGTSYLTSRSYRKTWRLRYRHNGLNGLSVELSARHTLDKPTGSLSYVYVQKDSTFLNLPHLQDMSFGIQLRYAPGERVYEGNLKAGSRRQQQRDLPIFTLRHDTSVKLLGGDFYFNKTEAGIEQRLWFSSYGNLDYKMVVGKIWNNVPFPHLYTPPTNSAIAYNEHSFQLLRPLEYIGDEYATLFASYHMRGWLISRIPLLNRLNLRGVLSLNALYGNTSKLNSVKTSKELFILPSSTSEMTHTTHVEIGFGFENILRILRVDVFRRLTPPGINAGPDYGIKGELRFNF</sequence>
<gene>
    <name evidence="1" type="ORF">SAMN02745205_00273</name>
</gene>
<dbReference type="Pfam" id="PF18939">
    <property type="entry name" value="DUF5686"/>
    <property type="match status" value="1"/>
</dbReference>